<dbReference type="EMBL" id="SRLO01000010">
    <property type="protein sequence ID" value="TNN87570.1"/>
    <property type="molecule type" value="Genomic_DNA"/>
</dbReference>
<accession>A0A4Z2JBQ3</accession>
<gene>
    <name evidence="2" type="ORF">EYF80_002287</name>
</gene>
<feature type="compositionally biased region" description="Basic and acidic residues" evidence="1">
    <location>
        <begin position="10"/>
        <end position="31"/>
    </location>
</feature>
<feature type="compositionally biased region" description="Basic and acidic residues" evidence="1">
    <location>
        <begin position="90"/>
        <end position="99"/>
    </location>
</feature>
<comment type="caution">
    <text evidence="2">The sequence shown here is derived from an EMBL/GenBank/DDBJ whole genome shotgun (WGS) entry which is preliminary data.</text>
</comment>
<feature type="region of interest" description="Disordered" evidence="1">
    <location>
        <begin position="79"/>
        <end position="99"/>
    </location>
</feature>
<dbReference type="Proteomes" id="UP000314294">
    <property type="component" value="Unassembled WGS sequence"/>
</dbReference>
<feature type="compositionally biased region" description="Polar residues" evidence="1">
    <location>
        <begin position="33"/>
        <end position="43"/>
    </location>
</feature>
<feature type="region of interest" description="Disordered" evidence="1">
    <location>
        <begin position="1"/>
        <end position="61"/>
    </location>
</feature>
<organism evidence="2 3">
    <name type="scientific">Liparis tanakae</name>
    <name type="common">Tanaka's snailfish</name>
    <dbReference type="NCBI Taxonomy" id="230148"/>
    <lineage>
        <taxon>Eukaryota</taxon>
        <taxon>Metazoa</taxon>
        <taxon>Chordata</taxon>
        <taxon>Craniata</taxon>
        <taxon>Vertebrata</taxon>
        <taxon>Euteleostomi</taxon>
        <taxon>Actinopterygii</taxon>
        <taxon>Neopterygii</taxon>
        <taxon>Teleostei</taxon>
        <taxon>Neoteleostei</taxon>
        <taxon>Acanthomorphata</taxon>
        <taxon>Eupercaria</taxon>
        <taxon>Perciformes</taxon>
        <taxon>Cottioidei</taxon>
        <taxon>Cottales</taxon>
        <taxon>Liparidae</taxon>
        <taxon>Liparis</taxon>
    </lineage>
</organism>
<reference evidence="2 3" key="1">
    <citation type="submission" date="2019-03" db="EMBL/GenBank/DDBJ databases">
        <title>First draft genome of Liparis tanakae, snailfish: a comprehensive survey of snailfish specific genes.</title>
        <authorList>
            <person name="Kim W."/>
            <person name="Song I."/>
            <person name="Jeong J.-H."/>
            <person name="Kim D."/>
            <person name="Kim S."/>
            <person name="Ryu S."/>
            <person name="Song J.Y."/>
            <person name="Lee S.K."/>
        </authorList>
    </citation>
    <scope>NUCLEOTIDE SEQUENCE [LARGE SCALE GENOMIC DNA]</scope>
    <source>
        <tissue evidence="2">Muscle</tissue>
    </source>
</reference>
<evidence type="ECO:0000313" key="3">
    <source>
        <dbReference type="Proteomes" id="UP000314294"/>
    </source>
</evidence>
<evidence type="ECO:0000313" key="2">
    <source>
        <dbReference type="EMBL" id="TNN87570.1"/>
    </source>
</evidence>
<evidence type="ECO:0000256" key="1">
    <source>
        <dbReference type="SAM" id="MobiDB-lite"/>
    </source>
</evidence>
<keyword evidence="3" id="KW-1185">Reference proteome</keyword>
<dbReference type="AlphaFoldDB" id="A0A4Z2JBQ3"/>
<name>A0A4Z2JBQ3_9TELE</name>
<sequence length="288" mass="32467">MLQQDGYVMSDRKRLEKVNPLRRGQRADLRRMSSASQHTGPTDKNSRLAHTVSPPRKDRQQKVLHLVKRAETGGCTIERKNIHKQGHGASEQRHEKKEETQFRRLAHSSLQVSSHSFSSGIRMRQAIKSQAITLCGTPVCAAARRVHFSVGRRNRARHPTALIPTEASLFASRHTEQQRHAWRLSPENGLCHASNPLSSNHSSRKYKHLCRELLALEPYMALPARELTADLTADRCELPAAGLGSRSEPFSRGMSFCLYASRSGANKKSPVSVDWHYMTLRNHCQKAS</sequence>
<proteinExistence type="predicted"/>
<protein>
    <submittedName>
        <fullName evidence="2">Uncharacterized protein</fullName>
    </submittedName>
</protein>